<dbReference type="STRING" id="28573.A0A0U1M9U6"/>
<keyword evidence="5" id="KW-0560">Oxidoreductase</keyword>
<feature type="transmembrane region" description="Helical" evidence="10">
    <location>
        <begin position="326"/>
        <end position="351"/>
    </location>
</feature>
<dbReference type="SUPFAM" id="SSF48264">
    <property type="entry name" value="Cytochrome P450"/>
    <property type="match status" value="1"/>
</dbReference>
<dbReference type="AlphaFoldDB" id="A0A0U1M9U6"/>
<keyword evidence="4 8" id="KW-0479">Metal-binding</keyword>
<dbReference type="PANTHER" id="PTHR46206:SF1">
    <property type="entry name" value="P450, PUTATIVE (EUROFUNG)-RELATED"/>
    <property type="match status" value="1"/>
</dbReference>
<evidence type="ECO:0000256" key="8">
    <source>
        <dbReference type="PIRSR" id="PIRSR602403-1"/>
    </source>
</evidence>
<protein>
    <submittedName>
        <fullName evidence="11">5-beta-cholestane-3-alpha,7-alpha-diol 12-alpha-hydroxylase</fullName>
    </submittedName>
</protein>
<evidence type="ECO:0000256" key="7">
    <source>
        <dbReference type="ARBA" id="ARBA00023033"/>
    </source>
</evidence>
<dbReference type="InterPro" id="IPR001128">
    <property type="entry name" value="Cyt_P450"/>
</dbReference>
<evidence type="ECO:0000256" key="6">
    <source>
        <dbReference type="ARBA" id="ARBA00023004"/>
    </source>
</evidence>
<keyword evidence="10" id="KW-1133">Transmembrane helix</keyword>
<accession>A0A0U1M9U6</accession>
<dbReference type="OrthoDB" id="1844152at2759"/>
<feature type="binding site" description="axial binding residue" evidence="8">
    <location>
        <position position="848"/>
    </location>
    <ligand>
        <name>heme</name>
        <dbReference type="ChEBI" id="CHEBI:30413"/>
    </ligand>
    <ligandPart>
        <name>Fe</name>
        <dbReference type="ChEBI" id="CHEBI:18248"/>
    </ligandPart>
</feature>
<evidence type="ECO:0000256" key="9">
    <source>
        <dbReference type="SAM" id="MobiDB-lite"/>
    </source>
</evidence>
<keyword evidence="7" id="KW-0503">Monooxygenase</keyword>
<feature type="compositionally biased region" description="Low complexity" evidence="9">
    <location>
        <begin position="283"/>
        <end position="323"/>
    </location>
</feature>
<dbReference type="GO" id="GO:0020037">
    <property type="term" value="F:heme binding"/>
    <property type="evidence" value="ECO:0007669"/>
    <property type="project" value="InterPro"/>
</dbReference>
<name>A0A0U1M9U6_TALIS</name>
<evidence type="ECO:0000256" key="10">
    <source>
        <dbReference type="SAM" id="Phobius"/>
    </source>
</evidence>
<keyword evidence="6 8" id="KW-0408">Iron</keyword>
<gene>
    <name evidence="11" type="ORF">PISL3812_09483</name>
</gene>
<dbReference type="PRINTS" id="PR00465">
    <property type="entry name" value="EP450IV"/>
</dbReference>
<evidence type="ECO:0000313" key="12">
    <source>
        <dbReference type="Proteomes" id="UP000054383"/>
    </source>
</evidence>
<evidence type="ECO:0000256" key="1">
    <source>
        <dbReference type="ARBA" id="ARBA00001971"/>
    </source>
</evidence>
<dbReference type="InterPro" id="IPR017972">
    <property type="entry name" value="Cyt_P450_CS"/>
</dbReference>
<keyword evidence="3 8" id="KW-0349">Heme</keyword>
<dbReference type="GO" id="GO:0016705">
    <property type="term" value="F:oxidoreductase activity, acting on paired donors, with incorporation or reduction of molecular oxygen"/>
    <property type="evidence" value="ECO:0007669"/>
    <property type="project" value="InterPro"/>
</dbReference>
<organism evidence="11 12">
    <name type="scientific">Talaromyces islandicus</name>
    <name type="common">Penicillium islandicum</name>
    <dbReference type="NCBI Taxonomy" id="28573"/>
    <lineage>
        <taxon>Eukaryota</taxon>
        <taxon>Fungi</taxon>
        <taxon>Dikarya</taxon>
        <taxon>Ascomycota</taxon>
        <taxon>Pezizomycotina</taxon>
        <taxon>Eurotiomycetes</taxon>
        <taxon>Eurotiomycetidae</taxon>
        <taxon>Eurotiales</taxon>
        <taxon>Trichocomaceae</taxon>
        <taxon>Talaromyces</taxon>
        <taxon>Talaromyces sect. Islandici</taxon>
    </lineage>
</organism>
<dbReference type="EMBL" id="CVMT01000012">
    <property type="protein sequence ID" value="CRG92424.1"/>
    <property type="molecule type" value="Genomic_DNA"/>
</dbReference>
<dbReference type="GO" id="GO:0004497">
    <property type="term" value="F:monooxygenase activity"/>
    <property type="evidence" value="ECO:0007669"/>
    <property type="project" value="UniProtKB-KW"/>
</dbReference>
<comment type="similarity">
    <text evidence="2">Belongs to the cytochrome P450 family.</text>
</comment>
<feature type="region of interest" description="Disordered" evidence="9">
    <location>
        <begin position="281"/>
        <end position="323"/>
    </location>
</feature>
<dbReference type="GO" id="GO:0005506">
    <property type="term" value="F:iron ion binding"/>
    <property type="evidence" value="ECO:0007669"/>
    <property type="project" value="InterPro"/>
</dbReference>
<evidence type="ECO:0000256" key="2">
    <source>
        <dbReference type="ARBA" id="ARBA00010617"/>
    </source>
</evidence>
<dbReference type="InterPro" id="IPR002403">
    <property type="entry name" value="Cyt_P450_E_grp-IV"/>
</dbReference>
<dbReference type="PANTHER" id="PTHR46206">
    <property type="entry name" value="CYTOCHROME P450"/>
    <property type="match status" value="1"/>
</dbReference>
<dbReference type="Proteomes" id="UP000054383">
    <property type="component" value="Unassembled WGS sequence"/>
</dbReference>
<dbReference type="InterPro" id="IPR036396">
    <property type="entry name" value="Cyt_P450_sf"/>
</dbReference>
<dbReference type="Gene3D" id="1.10.630.10">
    <property type="entry name" value="Cytochrome P450"/>
    <property type="match status" value="1"/>
</dbReference>
<evidence type="ECO:0000256" key="5">
    <source>
        <dbReference type="ARBA" id="ARBA00023002"/>
    </source>
</evidence>
<dbReference type="PROSITE" id="PS00086">
    <property type="entry name" value="CYTOCHROME_P450"/>
    <property type="match status" value="1"/>
</dbReference>
<reference evidence="11 12" key="1">
    <citation type="submission" date="2015-04" db="EMBL/GenBank/DDBJ databases">
        <authorList>
            <person name="Syromyatnikov M.Y."/>
            <person name="Popov V.N."/>
        </authorList>
    </citation>
    <scope>NUCLEOTIDE SEQUENCE [LARGE SCALE GENOMIC DNA]</scope>
    <source>
        <strain evidence="11">WF-38-12</strain>
    </source>
</reference>
<dbReference type="Pfam" id="PF00067">
    <property type="entry name" value="p450"/>
    <property type="match status" value="1"/>
</dbReference>
<dbReference type="CDD" id="cd11041">
    <property type="entry name" value="CYP503A1-like"/>
    <property type="match status" value="1"/>
</dbReference>
<evidence type="ECO:0000256" key="4">
    <source>
        <dbReference type="ARBA" id="ARBA00022723"/>
    </source>
</evidence>
<evidence type="ECO:0000256" key="3">
    <source>
        <dbReference type="ARBA" id="ARBA00022617"/>
    </source>
</evidence>
<evidence type="ECO:0000313" key="11">
    <source>
        <dbReference type="EMBL" id="CRG92424.1"/>
    </source>
</evidence>
<keyword evidence="12" id="KW-1185">Reference proteome</keyword>
<keyword evidence="10" id="KW-0472">Membrane</keyword>
<comment type="cofactor">
    <cofactor evidence="1 8">
        <name>heme</name>
        <dbReference type="ChEBI" id="CHEBI:30413"/>
    </cofactor>
</comment>
<keyword evidence="10" id="KW-0812">Transmembrane</keyword>
<proteinExistence type="inferred from homology"/>
<sequence length="904" mass="100285">MPKLQTISGGITVKNCPKTLNLNLPALRNYTDLTLDQVDDITDQLNSPSSPIYDAMTGSLEVNLCNLTSIVRSAGGSLGGFTAQMSQHLTNVTMNSIESMTGTLSIENCPGISLNFANISSLSSATLRQIGSIDMPMLKKVNGDFQFDSNDALEALVLHKLTSVGSGNNGDFMITNNPNLSRIDVRRLKSVDGTLTLSNDGALGDLSSFGRVQNVGKDLTLLNLPIYAVNLGNLSGVGGQLELSSTYSGLKCENFSKFKQQVSFDGPLLCGNYTKIEDLPGATTGNSSNSPSVPSNDGSSTSPPSSSSTATTTATSTPNASPSASLGTIVGIVVSTVLALTLMGLVSVLLWRRRKTRQKKAAIAAAATPTESPRAPLFELKEDAMKPELSNDGQRYEMPSTSQQQVYEMPNEMEVFEMPAEPQRASWASVFNAQTWLAEGYEKYAKHGKSYLFPSFDGCAEIIIPRSSLSWLLEQPDSVLSAAEYHRETLVGDYNATHKHILRDPFHDRVIHKQLSRHLPALLTDIWEELSQAFDNTFGNDTAWKEINLSQSLMQLIARASNRMAVGKPTCREKEYLDNMNRFALSIIINRELLQFFPRIFWPLVARVMCARNSWYHHQTAKHSLPVIRSRLEHMRKKRGDPNYEWTEPNDYLSWHIKMAMDENRAIELDPVIISRRLTILNFAALHTTLLTTSNLLLDILGSPSQIFLDGIREEVEHVYTECGGVWTNTALTKLIRTDSAIRESMRVNNFMTRGVLRKVMRPEGIVNPQEGWTAPQGAYIGTDIHSVQHDSAVYPNPDEYDAFRFSRPVEENFISGRDTKSILQLKKVSLTTTSDTFLPFSHGRHACPGRFFVQAELKMIIAYLLLNYDVKHLAQRPPNRWIGSAVVPPDKETIWIKRKTPSA</sequence>
<dbReference type="CDD" id="cd12087">
    <property type="entry name" value="TM_EGFR-like"/>
    <property type="match status" value="1"/>
</dbReference>